<comment type="caution">
    <text evidence="2">The sequence shown here is derived from an EMBL/GenBank/DDBJ whole genome shotgun (WGS) entry which is preliminary data.</text>
</comment>
<dbReference type="EMBL" id="MU620908">
    <property type="protein sequence ID" value="KAI8580998.1"/>
    <property type="molecule type" value="Genomic_DNA"/>
</dbReference>
<evidence type="ECO:0000256" key="1">
    <source>
        <dbReference type="SAM" id="Phobius"/>
    </source>
</evidence>
<gene>
    <name evidence="2" type="ORF">K450DRAFT_234113</name>
</gene>
<name>A0AAD5HGF1_UMBRA</name>
<organism evidence="2 3">
    <name type="scientific">Umbelopsis ramanniana AG</name>
    <dbReference type="NCBI Taxonomy" id="1314678"/>
    <lineage>
        <taxon>Eukaryota</taxon>
        <taxon>Fungi</taxon>
        <taxon>Fungi incertae sedis</taxon>
        <taxon>Mucoromycota</taxon>
        <taxon>Mucoromycotina</taxon>
        <taxon>Umbelopsidomycetes</taxon>
        <taxon>Umbelopsidales</taxon>
        <taxon>Umbelopsidaceae</taxon>
        <taxon>Umbelopsis</taxon>
    </lineage>
</organism>
<dbReference type="RefSeq" id="XP_051446002.1">
    <property type="nucleotide sequence ID" value="XM_051587873.1"/>
</dbReference>
<keyword evidence="1" id="KW-0472">Membrane</keyword>
<accession>A0AAD5HGF1</accession>
<feature type="transmembrane region" description="Helical" evidence="1">
    <location>
        <begin position="33"/>
        <end position="54"/>
    </location>
</feature>
<keyword evidence="1" id="KW-0812">Transmembrane</keyword>
<evidence type="ECO:0000313" key="3">
    <source>
        <dbReference type="Proteomes" id="UP001206595"/>
    </source>
</evidence>
<reference evidence="2" key="2">
    <citation type="journal article" date="2022" name="Proc. Natl. Acad. Sci. U.S.A.">
        <title>Diploid-dominant life cycles characterize the early evolution of Fungi.</title>
        <authorList>
            <person name="Amses K.R."/>
            <person name="Simmons D.R."/>
            <person name="Longcore J.E."/>
            <person name="Mondo S.J."/>
            <person name="Seto K."/>
            <person name="Jeronimo G.H."/>
            <person name="Bonds A.E."/>
            <person name="Quandt C.A."/>
            <person name="Davis W.J."/>
            <person name="Chang Y."/>
            <person name="Federici B.A."/>
            <person name="Kuo A."/>
            <person name="LaButti K."/>
            <person name="Pangilinan J."/>
            <person name="Andreopoulos W."/>
            <person name="Tritt A."/>
            <person name="Riley R."/>
            <person name="Hundley H."/>
            <person name="Johnson J."/>
            <person name="Lipzen A."/>
            <person name="Barry K."/>
            <person name="Lang B.F."/>
            <person name="Cuomo C.A."/>
            <person name="Buchler N.E."/>
            <person name="Grigoriev I.V."/>
            <person name="Spatafora J.W."/>
            <person name="Stajich J.E."/>
            <person name="James T.Y."/>
        </authorList>
    </citation>
    <scope>NUCLEOTIDE SEQUENCE</scope>
    <source>
        <strain evidence="2">AG</strain>
    </source>
</reference>
<reference evidence="2" key="1">
    <citation type="submission" date="2021-06" db="EMBL/GenBank/DDBJ databases">
        <authorList>
            <consortium name="DOE Joint Genome Institute"/>
            <person name="Mondo S.J."/>
            <person name="Amses K.R."/>
            <person name="Simmons D.R."/>
            <person name="Longcore J.E."/>
            <person name="Seto K."/>
            <person name="Alves G.H."/>
            <person name="Bonds A.E."/>
            <person name="Quandt C.A."/>
            <person name="Davis W.J."/>
            <person name="Chang Y."/>
            <person name="Letcher P.M."/>
            <person name="Powell M.J."/>
            <person name="Kuo A."/>
            <person name="Labutti K."/>
            <person name="Pangilinan J."/>
            <person name="Andreopoulos W."/>
            <person name="Tritt A."/>
            <person name="Riley R."/>
            <person name="Hundley H."/>
            <person name="Johnson J."/>
            <person name="Lipzen A."/>
            <person name="Barry K."/>
            <person name="Berbee M.L."/>
            <person name="Buchler N.E."/>
            <person name="Grigoriev I.V."/>
            <person name="Spatafora J.W."/>
            <person name="Stajich J.E."/>
            <person name="James T.Y."/>
        </authorList>
    </citation>
    <scope>NUCLEOTIDE SEQUENCE</scope>
    <source>
        <strain evidence="2">AG</strain>
    </source>
</reference>
<dbReference type="Proteomes" id="UP001206595">
    <property type="component" value="Unassembled WGS sequence"/>
</dbReference>
<keyword evidence="1" id="KW-1133">Transmembrane helix</keyword>
<protein>
    <submittedName>
        <fullName evidence="2">Uncharacterized protein</fullName>
    </submittedName>
</protein>
<keyword evidence="3" id="KW-1185">Reference proteome</keyword>
<sequence length="57" mass="6957">MESILSFASRILIVEFIFVTEISEFREEPRFCYFEFLLSCIEIFHCLPILIFFWQGR</sequence>
<dbReference type="AlphaFoldDB" id="A0AAD5HGF1"/>
<evidence type="ECO:0000313" key="2">
    <source>
        <dbReference type="EMBL" id="KAI8580998.1"/>
    </source>
</evidence>
<dbReference type="GeneID" id="75913218"/>
<proteinExistence type="predicted"/>